<evidence type="ECO:0000256" key="2">
    <source>
        <dbReference type="ARBA" id="ARBA00005974"/>
    </source>
</evidence>
<evidence type="ECO:0000256" key="7">
    <source>
        <dbReference type="ARBA" id="ARBA00023054"/>
    </source>
</evidence>
<proteinExistence type="inferred from homology"/>
<dbReference type="PROSITE" id="PS50826">
    <property type="entry name" value="RUN"/>
    <property type="match status" value="1"/>
</dbReference>
<feature type="domain" description="RUN" evidence="12">
    <location>
        <begin position="518"/>
        <end position="664"/>
    </location>
</feature>
<dbReference type="EMBL" id="WJQU01000003">
    <property type="protein sequence ID" value="KAJ6639167.1"/>
    <property type="molecule type" value="Genomic_DNA"/>
</dbReference>
<feature type="coiled-coil region" evidence="10">
    <location>
        <begin position="737"/>
        <end position="764"/>
    </location>
</feature>
<accession>A0A9Q0RZZ3</accession>
<comment type="subcellular location">
    <subcellularLocation>
        <location evidence="1">Mitochondrion membrane</location>
        <topology evidence="1">Multi-pass membrane protein</topology>
    </subcellularLocation>
</comment>
<dbReference type="PANTHER" id="PTHR45956">
    <property type="entry name" value="RUN AND FYVE DOMAIN-CONTAINING PROTEIN 2-LIKE PROTEIN"/>
    <property type="match status" value="1"/>
</dbReference>
<keyword evidence="8" id="KW-0496">Mitochondrion</keyword>
<dbReference type="FunFam" id="1.20.58.900:FF:000011">
    <property type="entry name" value="Uncharacterized protein, isoform B"/>
    <property type="match status" value="1"/>
</dbReference>
<dbReference type="PANTHER" id="PTHR45956:SF6">
    <property type="entry name" value="RUN DOMAIN-CONTAINING PROTEIN"/>
    <property type="match status" value="1"/>
</dbReference>
<keyword evidence="3" id="KW-0813">Transport</keyword>
<dbReference type="Pfam" id="PF02759">
    <property type="entry name" value="RUN"/>
    <property type="match status" value="1"/>
</dbReference>
<evidence type="ECO:0000259" key="12">
    <source>
        <dbReference type="PROSITE" id="PS50826"/>
    </source>
</evidence>
<dbReference type="Pfam" id="PF03820">
    <property type="entry name" value="SFXNs"/>
    <property type="match status" value="1"/>
</dbReference>
<feature type="region of interest" description="Disordered" evidence="11">
    <location>
        <begin position="1"/>
        <end position="68"/>
    </location>
</feature>
<dbReference type="NCBIfam" id="TIGR00798">
    <property type="entry name" value="mtc"/>
    <property type="match status" value="1"/>
</dbReference>
<keyword evidence="6" id="KW-1133">Transmembrane helix</keyword>
<dbReference type="OrthoDB" id="6608471at2759"/>
<dbReference type="InterPro" id="IPR004686">
    <property type="entry name" value="Mtc"/>
</dbReference>
<reference evidence="13" key="1">
    <citation type="submission" date="2022-07" db="EMBL/GenBank/DDBJ databases">
        <authorList>
            <person name="Trinca V."/>
            <person name="Uliana J.V.C."/>
            <person name="Torres T.T."/>
            <person name="Ward R.J."/>
            <person name="Monesi N."/>
        </authorList>
    </citation>
    <scope>NUCLEOTIDE SEQUENCE</scope>
    <source>
        <strain evidence="13">HSMRA1968</strain>
        <tissue evidence="13">Whole embryos</tissue>
    </source>
</reference>
<dbReference type="GO" id="GO:0006865">
    <property type="term" value="P:amino acid transport"/>
    <property type="evidence" value="ECO:0007669"/>
    <property type="project" value="UniProtKB-KW"/>
</dbReference>
<dbReference type="CDD" id="cd17681">
    <property type="entry name" value="RUN_RUFY1_like"/>
    <property type="match status" value="1"/>
</dbReference>
<evidence type="ECO:0000313" key="14">
    <source>
        <dbReference type="Proteomes" id="UP001151699"/>
    </source>
</evidence>
<dbReference type="Gene3D" id="1.20.58.900">
    <property type="match status" value="1"/>
</dbReference>
<comment type="similarity">
    <text evidence="2">Belongs to the sideroflexin family.</text>
</comment>
<name>A0A9Q0RZZ3_9DIPT</name>
<dbReference type="InterPro" id="IPR004012">
    <property type="entry name" value="Run_dom"/>
</dbReference>
<dbReference type="GO" id="GO:0031966">
    <property type="term" value="C:mitochondrial membrane"/>
    <property type="evidence" value="ECO:0007669"/>
    <property type="project" value="UniProtKB-SubCell"/>
</dbReference>
<feature type="compositionally biased region" description="Basic and acidic residues" evidence="11">
    <location>
        <begin position="31"/>
        <end position="40"/>
    </location>
</feature>
<keyword evidence="4" id="KW-0812">Transmembrane</keyword>
<feature type="compositionally biased region" description="Basic and acidic residues" evidence="11">
    <location>
        <begin position="58"/>
        <end position="68"/>
    </location>
</feature>
<keyword evidence="7 10" id="KW-0175">Coiled coil</keyword>
<evidence type="ECO:0000256" key="4">
    <source>
        <dbReference type="ARBA" id="ARBA00022692"/>
    </source>
</evidence>
<evidence type="ECO:0000256" key="8">
    <source>
        <dbReference type="ARBA" id="ARBA00023128"/>
    </source>
</evidence>
<evidence type="ECO:0000256" key="1">
    <source>
        <dbReference type="ARBA" id="ARBA00004225"/>
    </source>
</evidence>
<keyword evidence="14" id="KW-1185">Reference proteome</keyword>
<dbReference type="InterPro" id="IPR037213">
    <property type="entry name" value="Run_dom_sf"/>
</dbReference>
<organism evidence="13 14">
    <name type="scientific">Pseudolycoriella hygida</name>
    <dbReference type="NCBI Taxonomy" id="35572"/>
    <lineage>
        <taxon>Eukaryota</taxon>
        <taxon>Metazoa</taxon>
        <taxon>Ecdysozoa</taxon>
        <taxon>Arthropoda</taxon>
        <taxon>Hexapoda</taxon>
        <taxon>Insecta</taxon>
        <taxon>Pterygota</taxon>
        <taxon>Neoptera</taxon>
        <taxon>Endopterygota</taxon>
        <taxon>Diptera</taxon>
        <taxon>Nematocera</taxon>
        <taxon>Sciaroidea</taxon>
        <taxon>Sciaridae</taxon>
        <taxon>Pseudolycoriella</taxon>
    </lineage>
</organism>
<comment type="caution">
    <text evidence="13">The sequence shown here is derived from an EMBL/GenBank/DDBJ whole genome shotgun (WGS) entry which is preliminary data.</text>
</comment>
<keyword evidence="5" id="KW-0029">Amino-acid transport</keyword>
<dbReference type="Proteomes" id="UP001151699">
    <property type="component" value="Chromosome X"/>
</dbReference>
<dbReference type="AlphaFoldDB" id="A0A9Q0RZZ3"/>
<keyword evidence="9" id="KW-0472">Membrane</keyword>
<evidence type="ECO:0000256" key="6">
    <source>
        <dbReference type="ARBA" id="ARBA00022989"/>
    </source>
</evidence>
<dbReference type="SUPFAM" id="SSF140741">
    <property type="entry name" value="RUN domain-like"/>
    <property type="match status" value="1"/>
</dbReference>
<sequence length="896" mass="101619">MSEITNDNLFVRSESDEDVGIKSPSLSSLKSFRDTFKRSDSGSSQSSSNVQPIPANKKKNEPTREYHQTRSKFKFHHFGKFSKTKRGTKSRQFRIYQRSQKMRSLSNKPNAVHLPKVSPHGNVEEVAGAQDTIYLCNFRVSVDGEWLCLKELQDLEIQDPASNRNDEMGTVANYGISNSNDNYEQKNDREWVNYSRDPAAIERSNLVNICKLVVKELLEQSLRFGRIHGLKPKKFPAFGVKTTKKMEKKDAPIDIDAPLWDQSTFVGRFKHFAFVTDPRTVLTSEDDLLKAKQLVEQYRLNNEPSNVTRDQIIYAKKLYSSAFHPDSGELQNVFGRMSFQVPGGMLITGAMLQFYRTVPAVVFWQFVNQSFNALVNYTNRNANSPVTVTQLGVSYVSATVSALVAAIGCKNFWQKRAGHLMQRYVPFAAVAAANCVNIPLMRQNELTQGIDVVDDDNNIIGRSRVAAVKGITEVVFCRILMAAPGMLLLPVLMQKLEKINWFKRLQFLHAPFQVLAVGGLYVLTTDYCCIEIITFFFNLQFNIHGSDSLQCVSPKMGLLGPKKELWDILQSVEKYCYEAQDITASVRDLPTVRTHMGRARAWLRIALMQKKLADYLQALMEHKDEALAEYYEAHALMMSEEVIVILGILVGLNVIDCNLCVKEEDLDSQQGVIDFSLYLRSSSRSSPEDDAAHNAIEGAGNMSAVLDQKNYIEELNRHLNATVGNLQAKVETLTTTNALMKEDLAIARNSLMALQAENLALRQNKSNTVSSANSTNILDKFDPEMVEALADEKKKKHELERELELQMSLKAETEMAMKLLEKDIHEKQDTIVSLRRQLEDIKQINLEMYRKLQECEASLKHKSELLSKLESQKETMQEAITQLQNKYVFYLMKGNL</sequence>
<evidence type="ECO:0000256" key="3">
    <source>
        <dbReference type="ARBA" id="ARBA00022448"/>
    </source>
</evidence>
<dbReference type="SMART" id="SM00593">
    <property type="entry name" value="RUN"/>
    <property type="match status" value="1"/>
</dbReference>
<protein>
    <submittedName>
        <fullName evidence="13">Sideroflexin-2</fullName>
    </submittedName>
</protein>
<evidence type="ECO:0000256" key="10">
    <source>
        <dbReference type="SAM" id="Coils"/>
    </source>
</evidence>
<dbReference type="InterPro" id="IPR047335">
    <property type="entry name" value="RUFY1-3"/>
</dbReference>
<evidence type="ECO:0000313" key="13">
    <source>
        <dbReference type="EMBL" id="KAJ6639167.1"/>
    </source>
</evidence>
<evidence type="ECO:0000256" key="5">
    <source>
        <dbReference type="ARBA" id="ARBA00022970"/>
    </source>
</evidence>
<feature type="coiled-coil region" evidence="10">
    <location>
        <begin position="789"/>
        <end position="886"/>
    </location>
</feature>
<dbReference type="GO" id="GO:0015075">
    <property type="term" value="F:monoatomic ion transmembrane transporter activity"/>
    <property type="evidence" value="ECO:0007669"/>
    <property type="project" value="InterPro"/>
</dbReference>
<gene>
    <name evidence="13" type="primary">Sfxn2_1</name>
    <name evidence="13" type="ORF">Bhyg_11907</name>
</gene>
<evidence type="ECO:0000256" key="11">
    <source>
        <dbReference type="SAM" id="MobiDB-lite"/>
    </source>
</evidence>
<evidence type="ECO:0000256" key="9">
    <source>
        <dbReference type="ARBA" id="ARBA00023136"/>
    </source>
</evidence>